<dbReference type="KEGG" id="lel:PVL30_002306"/>
<proteinExistence type="predicted"/>
<dbReference type="VEuPathDB" id="FungiDB:LELG_02294"/>
<dbReference type="Proteomes" id="UP000001996">
    <property type="component" value="Unassembled WGS sequence"/>
</dbReference>
<evidence type="ECO:0000313" key="3">
    <source>
        <dbReference type="Proteomes" id="UP000001996"/>
    </source>
</evidence>
<feature type="region of interest" description="Disordered" evidence="1">
    <location>
        <begin position="76"/>
        <end position="114"/>
    </location>
</feature>
<name>A5DY57_LODEL</name>
<accession>A5DY57</accession>
<dbReference type="OrthoDB" id="4024589at2759"/>
<gene>
    <name evidence="2" type="ORF">LELG_02294</name>
</gene>
<feature type="region of interest" description="Disordered" evidence="1">
    <location>
        <begin position="137"/>
        <end position="167"/>
    </location>
</feature>
<feature type="region of interest" description="Disordered" evidence="1">
    <location>
        <begin position="528"/>
        <end position="551"/>
    </location>
</feature>
<feature type="compositionally biased region" description="Basic and acidic residues" evidence="1">
    <location>
        <begin position="76"/>
        <end position="101"/>
    </location>
</feature>
<evidence type="ECO:0000313" key="2">
    <source>
        <dbReference type="EMBL" id="EDK44115.1"/>
    </source>
</evidence>
<dbReference type="GO" id="GO:0004525">
    <property type="term" value="F:ribonuclease III activity"/>
    <property type="evidence" value="ECO:0007669"/>
    <property type="project" value="InterPro"/>
</dbReference>
<dbReference type="SUPFAM" id="SSF69065">
    <property type="entry name" value="RNase III domain-like"/>
    <property type="match status" value="1"/>
</dbReference>
<protein>
    <recommendedName>
        <fullName evidence="4">RNase III domain-containing protein</fullName>
    </recommendedName>
</protein>
<dbReference type="eggNOG" id="ENOG502TEBM">
    <property type="taxonomic scope" value="Eukaryota"/>
</dbReference>
<dbReference type="AlphaFoldDB" id="A5DY57"/>
<dbReference type="GeneID" id="5234632"/>
<dbReference type="Gene3D" id="1.10.1520.10">
    <property type="entry name" value="Ribonuclease III domain"/>
    <property type="match status" value="1"/>
</dbReference>
<feature type="compositionally biased region" description="Low complexity" evidence="1">
    <location>
        <begin position="539"/>
        <end position="549"/>
    </location>
</feature>
<dbReference type="HOGENOM" id="CLU_383591_0_0_1"/>
<dbReference type="InterPro" id="IPR036389">
    <property type="entry name" value="RNase_III_sf"/>
</dbReference>
<dbReference type="EMBL" id="CH981525">
    <property type="protein sequence ID" value="EDK44115.1"/>
    <property type="molecule type" value="Genomic_DNA"/>
</dbReference>
<keyword evidence="3" id="KW-1185">Reference proteome</keyword>
<evidence type="ECO:0008006" key="4">
    <source>
        <dbReference type="Google" id="ProtNLM"/>
    </source>
</evidence>
<feature type="compositionally biased region" description="Polar residues" evidence="1">
    <location>
        <begin position="147"/>
        <end position="167"/>
    </location>
</feature>
<dbReference type="InParanoid" id="A5DY57"/>
<dbReference type="GO" id="GO:0006396">
    <property type="term" value="P:RNA processing"/>
    <property type="evidence" value="ECO:0007669"/>
    <property type="project" value="InterPro"/>
</dbReference>
<evidence type="ECO:0000256" key="1">
    <source>
        <dbReference type="SAM" id="MobiDB-lite"/>
    </source>
</evidence>
<sequence>MFIKYVSLRINILSIKLRRCAVASLRFHSNFTHIHKWNKRRSRKGVDDFDKNEKGQQKLTVNEEVFQFEKKTRKENVEYKEDSRRGSKSLEKNLNKFEKSTKKSSKVSNTTRRTIVKQKKIVKDTKNFVPSLYAKKSALKQSHSHSDNISNSTTKDGSSKKPLNSNFFDKNETTLAQPEETIGLVNGLQQVTLSLKKEPKNPLKLIDRLYELRSWLAHSKANSKTDSDSSFTNLVLNPKLILTAKEMQQVGTKSANVAIVKEIPKEYSREAILLKKQMEMDRPDYTGFKFFNYDELSALGTGGYELEFLDQTQSRIYLINIEKDDLEVKKIYTWTNPSLLLTLPETKNFCNRTSVLALQRIGKLLVEEYVTRWCFFSKATVHSIVNRVKKQCEQYRLHQINNELGNSLSVQYTGFNAVYVFLGMMYLEDLNYERLISKIVAPTAKENSLKMVFHKNLLIDKYLLDIGAKIRLMSATLDNKIFSQIRRPPLLTSLPYKLPPIPKYSDSRMYHFLQYSLLAVDYNHGFRGSGGGRSRRSRNSGSDSDSYSGNGKGVKGDAYHMTLKDSFKLEKLAIKLDKYGDAVLSRFSTEFLIQLLKQNPNFRWNTDDLFFLNTNVIFSRLSFAYSLHEAIDNQEHRRLVEQKILLSHLNEANEILGDLFERLVAVTYIQDPERCREWVFKIYECILMNLKTRKRGDVHEFIDKKKFLELYRYHLRTSTMY</sequence>
<organism evidence="2 3">
    <name type="scientific">Lodderomyces elongisporus (strain ATCC 11503 / CBS 2605 / JCM 1781 / NBRC 1676 / NRRL YB-4239)</name>
    <name type="common">Yeast</name>
    <name type="synonym">Saccharomyces elongisporus</name>
    <dbReference type="NCBI Taxonomy" id="379508"/>
    <lineage>
        <taxon>Eukaryota</taxon>
        <taxon>Fungi</taxon>
        <taxon>Dikarya</taxon>
        <taxon>Ascomycota</taxon>
        <taxon>Saccharomycotina</taxon>
        <taxon>Pichiomycetes</taxon>
        <taxon>Debaryomycetaceae</taxon>
        <taxon>Candida/Lodderomyces clade</taxon>
        <taxon>Lodderomyces</taxon>
    </lineage>
</organism>
<reference evidence="2 3" key="1">
    <citation type="journal article" date="2009" name="Nature">
        <title>Evolution of pathogenicity and sexual reproduction in eight Candida genomes.</title>
        <authorList>
            <person name="Butler G."/>
            <person name="Rasmussen M.D."/>
            <person name="Lin M.F."/>
            <person name="Santos M.A."/>
            <person name="Sakthikumar S."/>
            <person name="Munro C.A."/>
            <person name="Rheinbay E."/>
            <person name="Grabherr M."/>
            <person name="Forche A."/>
            <person name="Reedy J.L."/>
            <person name="Agrafioti I."/>
            <person name="Arnaud M.B."/>
            <person name="Bates S."/>
            <person name="Brown A.J."/>
            <person name="Brunke S."/>
            <person name="Costanzo M.C."/>
            <person name="Fitzpatrick D.A."/>
            <person name="de Groot P.W."/>
            <person name="Harris D."/>
            <person name="Hoyer L.L."/>
            <person name="Hube B."/>
            <person name="Klis F.M."/>
            <person name="Kodira C."/>
            <person name="Lennard N."/>
            <person name="Logue M.E."/>
            <person name="Martin R."/>
            <person name="Neiman A.M."/>
            <person name="Nikolaou E."/>
            <person name="Quail M.A."/>
            <person name="Quinn J."/>
            <person name="Santos M.C."/>
            <person name="Schmitzberger F.F."/>
            <person name="Sherlock G."/>
            <person name="Shah P."/>
            <person name="Silverstein K.A."/>
            <person name="Skrzypek M.S."/>
            <person name="Soll D."/>
            <person name="Staggs R."/>
            <person name="Stansfield I."/>
            <person name="Stumpf M.P."/>
            <person name="Sudbery P.E."/>
            <person name="Srikantha T."/>
            <person name="Zeng Q."/>
            <person name="Berman J."/>
            <person name="Berriman M."/>
            <person name="Heitman J."/>
            <person name="Gow N.A."/>
            <person name="Lorenz M.C."/>
            <person name="Birren B.W."/>
            <person name="Kellis M."/>
            <person name="Cuomo C.A."/>
        </authorList>
    </citation>
    <scope>NUCLEOTIDE SEQUENCE [LARGE SCALE GENOMIC DNA]</scope>
    <source>
        <strain evidence="3">ATCC 11503 / BCRC 21390 / CBS 2605 / JCM 1781 / NBRC 1676 / NRRL YB-4239</strain>
    </source>
</reference>